<dbReference type="Proteomes" id="UP000266721">
    <property type="component" value="Unassembled WGS sequence"/>
</dbReference>
<evidence type="ECO:0000313" key="1">
    <source>
        <dbReference type="EMBL" id="OPL20438.1"/>
    </source>
</evidence>
<feature type="non-terminal residue" evidence="1">
    <location>
        <position position="1"/>
    </location>
</feature>
<proteinExistence type="predicted"/>
<reference evidence="1 2" key="1">
    <citation type="journal article" date="2016" name="PLoS ONE">
        <title>A First Insight into the Genome of the Filter-Feeder Mussel Mytilus galloprovincialis.</title>
        <authorList>
            <person name="Murgarella M."/>
            <person name="Puiu D."/>
            <person name="Novoa B."/>
            <person name="Figueras A."/>
            <person name="Posada D."/>
            <person name="Canchaya C."/>
        </authorList>
    </citation>
    <scope>NUCLEOTIDE SEQUENCE [LARGE SCALE GENOMIC DNA]</scope>
    <source>
        <tissue evidence="1">Muscle</tissue>
    </source>
</reference>
<evidence type="ECO:0000313" key="2">
    <source>
        <dbReference type="Proteomes" id="UP000266721"/>
    </source>
</evidence>
<dbReference type="EMBL" id="KV608090">
    <property type="protein sequence ID" value="OPL20438.1"/>
    <property type="molecule type" value="Genomic_DNA"/>
</dbReference>
<gene>
    <name evidence="1" type="ORF">AM593_04105</name>
</gene>
<protein>
    <submittedName>
        <fullName evidence="1">Uncharacterized protein</fullName>
    </submittedName>
</protein>
<accession>A0A3R5TG85</accession>
<organism evidence="1 2">
    <name type="scientific">Mytilus galloprovincialis</name>
    <name type="common">Mediterranean mussel</name>
    <dbReference type="NCBI Taxonomy" id="29158"/>
    <lineage>
        <taxon>Eukaryota</taxon>
        <taxon>Metazoa</taxon>
        <taxon>Spiralia</taxon>
        <taxon>Lophotrochozoa</taxon>
        <taxon>Mollusca</taxon>
        <taxon>Bivalvia</taxon>
        <taxon>Autobranchia</taxon>
        <taxon>Pteriomorphia</taxon>
        <taxon>Mytilida</taxon>
        <taxon>Mytiloidea</taxon>
        <taxon>Mytilidae</taxon>
        <taxon>Mytilinae</taxon>
        <taxon>Mytilus</taxon>
    </lineage>
</organism>
<sequence>MALILIYDVQGYIAGISAAVSNSLANGWPSTFLKNYPFVLSGNYYHISAYFVNPANICTSGRSAVEYKQQGVGTDLYIQNGTDPITNYAIKIPHEQSDISSTQWTEGRCFPSMGKNYWFNVRKDMNCDEFWPAFLLYNGGKLNAFGWAMYANITSPRIEHPKKSTIFCMYKVKSQKY</sequence>
<keyword evidence="2" id="KW-1185">Reference proteome</keyword>
<dbReference type="AlphaFoldDB" id="A0A3R5TG85"/>
<name>A0A3R5TG85_MYTGA</name>